<feature type="domain" description="EAL" evidence="2">
    <location>
        <begin position="428"/>
        <end position="680"/>
    </location>
</feature>
<dbReference type="PROSITE" id="PS50887">
    <property type="entry name" value="GGDEF"/>
    <property type="match status" value="2"/>
</dbReference>
<dbReference type="SMART" id="SM00267">
    <property type="entry name" value="GGDEF"/>
    <property type="match status" value="2"/>
</dbReference>
<evidence type="ECO:0000259" key="1">
    <source>
        <dbReference type="PROSITE" id="PS50113"/>
    </source>
</evidence>
<dbReference type="InterPro" id="IPR000160">
    <property type="entry name" value="GGDEF_dom"/>
</dbReference>
<evidence type="ECO:0000313" key="5">
    <source>
        <dbReference type="EMBL" id="QOS40003.1"/>
    </source>
</evidence>
<dbReference type="PANTHER" id="PTHR33121:SF79">
    <property type="entry name" value="CYCLIC DI-GMP PHOSPHODIESTERASE PDED-RELATED"/>
    <property type="match status" value="1"/>
</dbReference>
<feature type="domain" description="PAC" evidence="1">
    <location>
        <begin position="784"/>
        <end position="837"/>
    </location>
</feature>
<feature type="domain" description="GGDEF" evidence="3">
    <location>
        <begin position="871"/>
        <end position="991"/>
    </location>
</feature>
<evidence type="ECO:0000313" key="4">
    <source>
        <dbReference type="EMBL" id="MBB5218294.1"/>
    </source>
</evidence>
<dbReference type="SUPFAM" id="SSF55073">
    <property type="entry name" value="Nucleotide cyclase"/>
    <property type="match status" value="2"/>
</dbReference>
<dbReference type="CDD" id="cd01948">
    <property type="entry name" value="EAL"/>
    <property type="match status" value="1"/>
</dbReference>
<accession>A0A840SBT4</accession>
<dbReference type="SUPFAM" id="SSF141868">
    <property type="entry name" value="EAL domain-like"/>
    <property type="match status" value="1"/>
</dbReference>
<dbReference type="PROSITE" id="PS50883">
    <property type="entry name" value="EAL"/>
    <property type="match status" value="1"/>
</dbReference>
<dbReference type="InterPro" id="IPR050706">
    <property type="entry name" value="Cyclic-di-GMP_PDE-like"/>
</dbReference>
<dbReference type="InterPro" id="IPR035919">
    <property type="entry name" value="EAL_sf"/>
</dbReference>
<reference evidence="5 7" key="1">
    <citation type="submission" date="2018-08" db="EMBL/GenBank/DDBJ databases">
        <title>The first complete genome of Treponema rectale (CHPAT), a commensal spirochete of the bovine rectum.</title>
        <authorList>
            <person name="Staton G.J."/>
            <person name="Clegg S.R."/>
            <person name="Carter S.D."/>
            <person name="Radford A.D."/>
            <person name="Darby A."/>
            <person name="Hall N."/>
            <person name="Birtles R.J."/>
            <person name="Evans N.J."/>
        </authorList>
    </citation>
    <scope>NUCLEOTIDE SEQUENCE [LARGE SCALE GENOMIC DNA]</scope>
    <source>
        <strain evidence="5 7">CHPA</strain>
    </source>
</reference>
<dbReference type="GO" id="GO:0071111">
    <property type="term" value="F:cyclic-guanylate-specific phosphodiesterase activity"/>
    <property type="evidence" value="ECO:0007669"/>
    <property type="project" value="InterPro"/>
</dbReference>
<organism evidence="4 6">
    <name type="scientific">Treponema rectale</name>
    <dbReference type="NCBI Taxonomy" id="744512"/>
    <lineage>
        <taxon>Bacteria</taxon>
        <taxon>Pseudomonadati</taxon>
        <taxon>Spirochaetota</taxon>
        <taxon>Spirochaetia</taxon>
        <taxon>Spirochaetales</taxon>
        <taxon>Treponemataceae</taxon>
        <taxon>Treponema</taxon>
    </lineage>
</organism>
<protein>
    <submittedName>
        <fullName evidence="4">Diguanylate cyclase (GGDEF)-like protein</fullName>
    </submittedName>
    <submittedName>
        <fullName evidence="5">EAL domain-containing protein</fullName>
    </submittedName>
</protein>
<proteinExistence type="predicted"/>
<dbReference type="AlphaFoldDB" id="A0A840SBT4"/>
<evidence type="ECO:0000259" key="3">
    <source>
        <dbReference type="PROSITE" id="PS50887"/>
    </source>
</evidence>
<evidence type="ECO:0000313" key="7">
    <source>
        <dbReference type="Proteomes" id="UP000593591"/>
    </source>
</evidence>
<dbReference type="Proteomes" id="UP000578697">
    <property type="component" value="Unassembled WGS sequence"/>
</dbReference>
<dbReference type="PROSITE" id="PS50113">
    <property type="entry name" value="PAC"/>
    <property type="match status" value="1"/>
</dbReference>
<dbReference type="Gene3D" id="3.20.20.450">
    <property type="entry name" value="EAL domain"/>
    <property type="match status" value="1"/>
</dbReference>
<dbReference type="Pfam" id="PF00990">
    <property type="entry name" value="GGDEF"/>
    <property type="match status" value="2"/>
</dbReference>
<dbReference type="EMBL" id="JACHFR010000001">
    <property type="protein sequence ID" value="MBB5218294.1"/>
    <property type="molecule type" value="Genomic_DNA"/>
</dbReference>
<evidence type="ECO:0000259" key="2">
    <source>
        <dbReference type="PROSITE" id="PS50883"/>
    </source>
</evidence>
<gene>
    <name evidence="5" type="ORF">DYE49_05880</name>
    <name evidence="4" type="ORF">HNP77_000638</name>
</gene>
<dbReference type="KEGG" id="trc:DYE49_05880"/>
<reference evidence="4 6" key="2">
    <citation type="submission" date="2020-08" db="EMBL/GenBank/DDBJ databases">
        <title>Genomic Encyclopedia of Type Strains, Phase IV (KMG-IV): sequencing the most valuable type-strain genomes for metagenomic binning, comparative biology and taxonomic classification.</title>
        <authorList>
            <person name="Goeker M."/>
        </authorList>
    </citation>
    <scope>NUCLEOTIDE SEQUENCE [LARGE SCALE GENOMIC DNA]</scope>
    <source>
        <strain evidence="4 6">DSM 103679</strain>
    </source>
</reference>
<dbReference type="Gene3D" id="3.30.70.270">
    <property type="match status" value="2"/>
</dbReference>
<dbReference type="SMART" id="SM00052">
    <property type="entry name" value="EAL"/>
    <property type="match status" value="1"/>
</dbReference>
<dbReference type="EMBL" id="CP031517">
    <property type="protein sequence ID" value="QOS40003.1"/>
    <property type="molecule type" value="Genomic_DNA"/>
</dbReference>
<dbReference type="CDD" id="cd01949">
    <property type="entry name" value="GGDEF"/>
    <property type="match status" value="1"/>
</dbReference>
<keyword evidence="6" id="KW-1185">Reference proteome</keyword>
<dbReference type="InterPro" id="IPR029787">
    <property type="entry name" value="Nucleotide_cyclase"/>
</dbReference>
<dbReference type="NCBIfam" id="TIGR00254">
    <property type="entry name" value="GGDEF"/>
    <property type="match status" value="2"/>
</dbReference>
<dbReference type="Pfam" id="PF00563">
    <property type="entry name" value="EAL"/>
    <property type="match status" value="1"/>
</dbReference>
<sequence length="1124" mass="129989">MSDIEYNGKYYYEPPLETQLALQDIKVHTFRYYPQECLMIASDLFAEDFSCKKFFTNTPHSITPLVCPEDANKILNIATEIDAGHDSVSVMVRSTHKNTNYRIKLRVIKKDSSGKALICSGTVENINEYIFSNQLIEALSQDYSCVYYIDLDRDFVKPYRMNPFIKKEYGYSIENLKKYSVVMDMYIKNSVAVDDKDAMTRSSRKEFLIEYLKEKGLYIQDFTAVHNGMPIYCRMKVVRLSEEENIAVMGFADISSEKVRELEKYAYVDPLTNGNNYNYFKQKIIDQNKSGFIVSMDIHAFKIINSVCGIKTGDEILKETWKIISGEIKSGDIAGHINGDYFALFINSSSNKEVIDVLEKIMRELSVLSREKSVPQLLPYFGITRWTPDKKIELCFGEANSAKKSIRDKKNIWYEFYSHEDDAKRIQEKQLEDSFERSLRNNKFEVWYQPKCSPDDNRMIGAEALIRWKQNDGSLISPMTFIPLFERNGMIRQLDEYVFRTVVNQQKKWLSEGRKIVPVSINLSRVSLYYFDIVEIYRRIIEEKDIDPKYIPIEITESAAAGIAEIKQIAEEFHNAGFSLHMDDFGSGYSSLALLNTMHFDTLKLDKSLVDYIGNYGGDRLLDHTIALAKELGMHVTAEGVEKKEQVDFLNNLDCDSIQGFYYSKPLPLEDFEQSLGMVKIVEDMPVVVSRRKKSGVDNLYLETLELLVGSFHKIMKINLTTDSYQIVKIYSAENSRQAGYSQKFSTWISGFADSGNIHADDLKTFRLMTDVNYLKKYFNVKKGSLKLRYRRLTNGEYRWVLLEIIPAKDYEENNQSLMLYVQDINDSYKAVLESQKELEQFCNKDSLTGLYSFHYFNALCHAYKTESSVTDIGVVFCDINGLSMINETRGHKAGNITLCNFAKILENNFGSSNCFRISGDEFIAVIMDTPEDEFIKKASEFRDLLKKDENPAASCGWYWKENAETIEETVEKAEFSMYHDKKNFYSAHPEFREIPEQQNYQDEISTVIQQLAAEYHVLGIINFLDNSFKILKSAMGMDKLFVEAADYDDFIKQYAKQRLRDEYIENFILTANSTTLRKKLKESFSCDIRVVKKDNRLLQWTFVKSQQTEGLPAAAIFYVKDSE</sequence>
<evidence type="ECO:0000313" key="6">
    <source>
        <dbReference type="Proteomes" id="UP000578697"/>
    </source>
</evidence>
<dbReference type="InterPro" id="IPR001633">
    <property type="entry name" value="EAL_dom"/>
</dbReference>
<name>A0A840SBT4_9SPIR</name>
<dbReference type="RefSeq" id="WP_184651716.1">
    <property type="nucleotide sequence ID" value="NZ_JACHFR010000001.1"/>
</dbReference>
<dbReference type="Proteomes" id="UP000593591">
    <property type="component" value="Chromosome"/>
</dbReference>
<dbReference type="PANTHER" id="PTHR33121">
    <property type="entry name" value="CYCLIC DI-GMP PHOSPHODIESTERASE PDEF"/>
    <property type="match status" value="1"/>
</dbReference>
<dbReference type="InterPro" id="IPR000700">
    <property type="entry name" value="PAS-assoc_C"/>
</dbReference>
<feature type="domain" description="GGDEF" evidence="3">
    <location>
        <begin position="289"/>
        <end position="418"/>
    </location>
</feature>
<dbReference type="InterPro" id="IPR043128">
    <property type="entry name" value="Rev_trsase/Diguanyl_cyclase"/>
</dbReference>